<dbReference type="EMBL" id="CADCTR010001939">
    <property type="protein sequence ID" value="CAA9321158.1"/>
    <property type="molecule type" value="Genomic_DNA"/>
</dbReference>
<accession>A0A6J4L3E8</accession>
<dbReference type="Gene3D" id="3.40.50.410">
    <property type="entry name" value="von Willebrand factor, type A domain"/>
    <property type="match status" value="1"/>
</dbReference>
<organism evidence="2">
    <name type="scientific">uncultured Chloroflexia bacterium</name>
    <dbReference type="NCBI Taxonomy" id="1672391"/>
    <lineage>
        <taxon>Bacteria</taxon>
        <taxon>Bacillati</taxon>
        <taxon>Chloroflexota</taxon>
        <taxon>Chloroflexia</taxon>
        <taxon>environmental samples</taxon>
    </lineage>
</organism>
<dbReference type="AlphaFoldDB" id="A0A6J4L3E8"/>
<dbReference type="InterPro" id="IPR036465">
    <property type="entry name" value="vWFA_dom_sf"/>
</dbReference>
<feature type="non-terminal residue" evidence="2">
    <location>
        <position position="1"/>
    </location>
</feature>
<dbReference type="SUPFAM" id="SSF53300">
    <property type="entry name" value="vWA-like"/>
    <property type="match status" value="1"/>
</dbReference>
<evidence type="ECO:0000259" key="1">
    <source>
        <dbReference type="PROSITE" id="PS50234"/>
    </source>
</evidence>
<name>A0A6J4L3E8_9CHLR</name>
<feature type="domain" description="VWFA" evidence="1">
    <location>
        <begin position="29"/>
        <end position="107"/>
    </location>
</feature>
<reference evidence="2" key="1">
    <citation type="submission" date="2020-02" db="EMBL/GenBank/DDBJ databases">
        <authorList>
            <person name="Meier V. D."/>
        </authorList>
    </citation>
    <scope>NUCLEOTIDE SEQUENCE</scope>
    <source>
        <strain evidence="2">AVDCRST_MAG93</strain>
    </source>
</reference>
<protein>
    <recommendedName>
        <fullName evidence="1">VWFA domain-containing protein</fullName>
    </recommendedName>
</protein>
<gene>
    <name evidence="2" type="ORF">AVDCRST_MAG93-5749</name>
</gene>
<dbReference type="InterPro" id="IPR002035">
    <property type="entry name" value="VWF_A"/>
</dbReference>
<sequence>FGSQLSTLEPVGRTAMAQALLLATRQLRRRRGDKTILLVTDGMPDSREAALDAARLARAQGITVIAIGIGRADEAFLAALTPKPELAVKVELRQLEETMGNAAKVLP</sequence>
<evidence type="ECO:0000313" key="2">
    <source>
        <dbReference type="EMBL" id="CAA9321158.1"/>
    </source>
</evidence>
<proteinExistence type="predicted"/>
<dbReference type="PROSITE" id="PS50234">
    <property type="entry name" value="VWFA"/>
    <property type="match status" value="1"/>
</dbReference>
<dbReference type="Pfam" id="PF00092">
    <property type="entry name" value="VWA"/>
    <property type="match status" value="1"/>
</dbReference>